<keyword evidence="6" id="KW-1185">Reference proteome</keyword>
<dbReference type="Proteomes" id="UP000663829">
    <property type="component" value="Unassembled WGS sequence"/>
</dbReference>
<dbReference type="Gene3D" id="3.30.2230.10">
    <property type="entry name" value="DUSP-like"/>
    <property type="match status" value="1"/>
</dbReference>
<sequence length="137" mass="15680">MPSNPDLDRKREEYKQEIEKPLQKDSFGPINFTGSIDPSTITHEDGVQLRADAIEENDYYPIPHDLYTELVSKFDKQGKEIIRQAICENEQTVLIEIRPLSLRFCKSRSDLPSQSKKSLSQSYTVNTNAAIYAEGKK</sequence>
<dbReference type="EMBL" id="CAJOBA010039669">
    <property type="protein sequence ID" value="CAF4081185.1"/>
    <property type="molecule type" value="Genomic_DNA"/>
</dbReference>
<accession>A0A815QEM2</accession>
<dbReference type="SUPFAM" id="SSF143791">
    <property type="entry name" value="DUSP-like"/>
    <property type="match status" value="1"/>
</dbReference>
<evidence type="ECO:0000313" key="6">
    <source>
        <dbReference type="Proteomes" id="UP000663829"/>
    </source>
</evidence>
<dbReference type="Proteomes" id="UP000681722">
    <property type="component" value="Unassembled WGS sequence"/>
</dbReference>
<evidence type="ECO:0000313" key="2">
    <source>
        <dbReference type="EMBL" id="CAF1276183.1"/>
    </source>
</evidence>
<proteinExistence type="predicted"/>
<evidence type="ECO:0000313" key="4">
    <source>
        <dbReference type="EMBL" id="CAF4081185.1"/>
    </source>
</evidence>
<dbReference type="EMBL" id="CAJOBC010085526">
    <property type="protein sequence ID" value="CAF4332302.1"/>
    <property type="molecule type" value="Genomic_DNA"/>
</dbReference>
<protein>
    <submittedName>
        <fullName evidence="3">Uncharacterized protein</fullName>
    </submittedName>
</protein>
<comment type="caution">
    <text evidence="3">The sequence shown here is derived from an EMBL/GenBank/DDBJ whole genome shotgun (WGS) entry which is preliminary data.</text>
</comment>
<dbReference type="EMBL" id="CAJNOK010018111">
    <property type="protein sequence ID" value="CAF1276183.1"/>
    <property type="molecule type" value="Genomic_DNA"/>
</dbReference>
<evidence type="ECO:0000256" key="1">
    <source>
        <dbReference type="SAM" id="MobiDB-lite"/>
    </source>
</evidence>
<evidence type="ECO:0000313" key="3">
    <source>
        <dbReference type="EMBL" id="CAF1462268.1"/>
    </source>
</evidence>
<dbReference type="InterPro" id="IPR035927">
    <property type="entry name" value="DUSP-like_sf"/>
</dbReference>
<feature type="compositionally biased region" description="Basic and acidic residues" evidence="1">
    <location>
        <begin position="1"/>
        <end position="23"/>
    </location>
</feature>
<dbReference type="AlphaFoldDB" id="A0A815QEM2"/>
<feature type="compositionally biased region" description="Polar residues" evidence="1">
    <location>
        <begin position="32"/>
        <end position="41"/>
    </location>
</feature>
<feature type="region of interest" description="Disordered" evidence="1">
    <location>
        <begin position="1"/>
        <end position="41"/>
    </location>
</feature>
<reference evidence="3" key="1">
    <citation type="submission" date="2021-02" db="EMBL/GenBank/DDBJ databases">
        <authorList>
            <person name="Nowell W R."/>
        </authorList>
    </citation>
    <scope>NUCLEOTIDE SEQUENCE</scope>
</reference>
<dbReference type="Proteomes" id="UP000677228">
    <property type="component" value="Unassembled WGS sequence"/>
</dbReference>
<dbReference type="Proteomes" id="UP000682733">
    <property type="component" value="Unassembled WGS sequence"/>
</dbReference>
<gene>
    <name evidence="3" type="ORF">GPM918_LOCUS35132</name>
    <name evidence="2" type="ORF">OVA965_LOCUS27420</name>
    <name evidence="5" type="ORF">SRO942_LOCUS35849</name>
    <name evidence="4" type="ORF">TMI583_LOCUS28162</name>
</gene>
<dbReference type="OrthoDB" id="265776at2759"/>
<name>A0A815QEM2_9BILA</name>
<organism evidence="3 6">
    <name type="scientific">Didymodactylos carnosus</name>
    <dbReference type="NCBI Taxonomy" id="1234261"/>
    <lineage>
        <taxon>Eukaryota</taxon>
        <taxon>Metazoa</taxon>
        <taxon>Spiralia</taxon>
        <taxon>Gnathifera</taxon>
        <taxon>Rotifera</taxon>
        <taxon>Eurotatoria</taxon>
        <taxon>Bdelloidea</taxon>
        <taxon>Philodinida</taxon>
        <taxon>Philodinidae</taxon>
        <taxon>Didymodactylos</taxon>
    </lineage>
</organism>
<evidence type="ECO:0000313" key="5">
    <source>
        <dbReference type="EMBL" id="CAF4332302.1"/>
    </source>
</evidence>
<dbReference type="EMBL" id="CAJNOQ010020062">
    <property type="protein sequence ID" value="CAF1462268.1"/>
    <property type="molecule type" value="Genomic_DNA"/>
</dbReference>